<dbReference type="InterPro" id="IPR050204">
    <property type="entry name" value="AraC_XylS_family_regulators"/>
</dbReference>
<dbReference type="InterPro" id="IPR018060">
    <property type="entry name" value="HTH_AraC"/>
</dbReference>
<dbReference type="PROSITE" id="PS01124">
    <property type="entry name" value="HTH_ARAC_FAMILY_2"/>
    <property type="match status" value="1"/>
</dbReference>
<keyword evidence="2" id="KW-0238">DNA-binding</keyword>
<protein>
    <submittedName>
        <fullName evidence="5">AraC-like DNA-binding protein</fullName>
    </submittedName>
</protein>
<dbReference type="PANTHER" id="PTHR46796">
    <property type="entry name" value="HTH-TYPE TRANSCRIPTIONAL ACTIVATOR RHAS-RELATED"/>
    <property type="match status" value="1"/>
</dbReference>
<evidence type="ECO:0000313" key="6">
    <source>
        <dbReference type="Proteomes" id="UP000620262"/>
    </source>
</evidence>
<comment type="caution">
    <text evidence="5">The sequence shown here is derived from an EMBL/GenBank/DDBJ whole genome shotgun (WGS) entry which is preliminary data.</text>
</comment>
<accession>A0ABR9ISZ1</accession>
<proteinExistence type="predicted"/>
<feature type="domain" description="HTH araC/xylS-type" evidence="4">
    <location>
        <begin position="157"/>
        <end position="257"/>
    </location>
</feature>
<dbReference type="RefSeq" id="WP_192730037.1">
    <property type="nucleotide sequence ID" value="NZ_BAAAVL010000013.1"/>
</dbReference>
<keyword evidence="6" id="KW-1185">Reference proteome</keyword>
<gene>
    <name evidence="5" type="ORF">H4W29_003503</name>
</gene>
<evidence type="ECO:0000256" key="3">
    <source>
        <dbReference type="ARBA" id="ARBA00023163"/>
    </source>
</evidence>
<sequence length="261" mass="28365">MTTAAARQSDIRPLLAKRAGRYREYAPLPALAPHFRCLWTHEIQTAGPVAIVPDGYCDLLFAAGRLFVAGPDRTAAFPPMMPGMRIIGARFAPGAGVAWLKVPLSEITGLSIPLSDLAPEKAALLEQHLSDRPDGAAALPLFATLLGDLAREEAEPDPEARLIFAAADHGPGRIGDLQQRLDIGERQLRRRAHHHFGYGIKTLERVRRLQRFMALCRASETPSLAALALDAGFSDQAHMTREIGELTTLTPSAMLAQLTTR</sequence>
<keyword evidence="3" id="KW-0804">Transcription</keyword>
<organism evidence="5 6">
    <name type="scientific">Rhizobium viscosum</name>
    <name type="common">Arthrobacter viscosus</name>
    <dbReference type="NCBI Taxonomy" id="1673"/>
    <lineage>
        <taxon>Bacteria</taxon>
        <taxon>Pseudomonadati</taxon>
        <taxon>Pseudomonadota</taxon>
        <taxon>Alphaproteobacteria</taxon>
        <taxon>Hyphomicrobiales</taxon>
        <taxon>Rhizobiaceae</taxon>
        <taxon>Rhizobium/Agrobacterium group</taxon>
        <taxon>Rhizobium</taxon>
    </lineage>
</organism>
<dbReference type="SMART" id="SM00342">
    <property type="entry name" value="HTH_ARAC"/>
    <property type="match status" value="1"/>
</dbReference>
<dbReference type="Pfam" id="PF20240">
    <property type="entry name" value="DUF6597"/>
    <property type="match status" value="1"/>
</dbReference>
<dbReference type="Proteomes" id="UP000620262">
    <property type="component" value="Unassembled WGS sequence"/>
</dbReference>
<dbReference type="Gene3D" id="1.10.10.60">
    <property type="entry name" value="Homeodomain-like"/>
    <property type="match status" value="1"/>
</dbReference>
<reference evidence="5 6" key="1">
    <citation type="submission" date="2020-10" db="EMBL/GenBank/DDBJ databases">
        <title>Sequencing the genomes of 1000 actinobacteria strains.</title>
        <authorList>
            <person name="Klenk H.-P."/>
        </authorList>
    </citation>
    <scope>NUCLEOTIDE SEQUENCE [LARGE SCALE GENOMIC DNA]</scope>
    <source>
        <strain evidence="5 6">DSM 7307</strain>
    </source>
</reference>
<dbReference type="InterPro" id="IPR046532">
    <property type="entry name" value="DUF6597"/>
</dbReference>
<dbReference type="Pfam" id="PF12833">
    <property type="entry name" value="HTH_18"/>
    <property type="match status" value="1"/>
</dbReference>
<keyword evidence="1" id="KW-0805">Transcription regulation</keyword>
<evidence type="ECO:0000313" key="5">
    <source>
        <dbReference type="EMBL" id="MBE1506322.1"/>
    </source>
</evidence>
<name>A0ABR9ISZ1_RHIVS</name>
<evidence type="ECO:0000256" key="1">
    <source>
        <dbReference type="ARBA" id="ARBA00023015"/>
    </source>
</evidence>
<evidence type="ECO:0000259" key="4">
    <source>
        <dbReference type="PROSITE" id="PS01124"/>
    </source>
</evidence>
<evidence type="ECO:0000256" key="2">
    <source>
        <dbReference type="ARBA" id="ARBA00023125"/>
    </source>
</evidence>
<dbReference type="EMBL" id="JADBEC010000001">
    <property type="protein sequence ID" value="MBE1506322.1"/>
    <property type="molecule type" value="Genomic_DNA"/>
</dbReference>
<dbReference type="PANTHER" id="PTHR46796:SF15">
    <property type="entry name" value="BLL1074 PROTEIN"/>
    <property type="match status" value="1"/>
</dbReference>